<gene>
    <name evidence="1" type="ORF">IW245_002507</name>
</gene>
<dbReference type="EMBL" id="JADOUF010000001">
    <property type="protein sequence ID" value="MBG6136313.1"/>
    <property type="molecule type" value="Genomic_DNA"/>
</dbReference>
<proteinExistence type="predicted"/>
<dbReference type="Proteomes" id="UP000622552">
    <property type="component" value="Unassembled WGS sequence"/>
</dbReference>
<dbReference type="AlphaFoldDB" id="A0A8J7GHE4"/>
<keyword evidence="2" id="KW-1185">Reference proteome</keyword>
<evidence type="ECO:0000313" key="1">
    <source>
        <dbReference type="EMBL" id="MBG6136313.1"/>
    </source>
</evidence>
<sequence length="100" mass="10802">MRHVCDAVVAHVVATLLAISPRAVPLVSPAEQRLAPGHGRTQSTWFRAAVGHKRLARVLRPEGVGAVTCRDLDIRALGVLLGWSTGGWGWPTGELRMTCR</sequence>
<protein>
    <submittedName>
        <fullName evidence="1">Uncharacterized protein</fullName>
    </submittedName>
</protein>
<accession>A0A8J7GHE4</accession>
<evidence type="ECO:0000313" key="2">
    <source>
        <dbReference type="Proteomes" id="UP000622552"/>
    </source>
</evidence>
<organism evidence="1 2">
    <name type="scientific">Longispora fulva</name>
    <dbReference type="NCBI Taxonomy" id="619741"/>
    <lineage>
        <taxon>Bacteria</taxon>
        <taxon>Bacillati</taxon>
        <taxon>Actinomycetota</taxon>
        <taxon>Actinomycetes</taxon>
        <taxon>Micromonosporales</taxon>
        <taxon>Micromonosporaceae</taxon>
        <taxon>Longispora</taxon>
    </lineage>
</organism>
<name>A0A8J7GHE4_9ACTN</name>
<comment type="caution">
    <text evidence="1">The sequence shown here is derived from an EMBL/GenBank/DDBJ whole genome shotgun (WGS) entry which is preliminary data.</text>
</comment>
<reference evidence="1" key="1">
    <citation type="submission" date="2020-11" db="EMBL/GenBank/DDBJ databases">
        <title>Sequencing the genomes of 1000 actinobacteria strains.</title>
        <authorList>
            <person name="Klenk H.-P."/>
        </authorList>
    </citation>
    <scope>NUCLEOTIDE SEQUENCE</scope>
    <source>
        <strain evidence="1">DSM 45356</strain>
    </source>
</reference>